<evidence type="ECO:0000313" key="2">
    <source>
        <dbReference type="EMBL" id="HIX03829.1"/>
    </source>
</evidence>
<dbReference type="EMBL" id="DXFT01000134">
    <property type="protein sequence ID" value="HIX03829.1"/>
    <property type="molecule type" value="Genomic_DNA"/>
</dbReference>
<dbReference type="Proteomes" id="UP000824202">
    <property type="component" value="Unassembled WGS sequence"/>
</dbReference>
<proteinExistence type="predicted"/>
<reference evidence="2" key="1">
    <citation type="journal article" date="2021" name="PeerJ">
        <title>Extensive microbial diversity within the chicken gut microbiome revealed by metagenomics and culture.</title>
        <authorList>
            <person name="Gilroy R."/>
            <person name="Ravi A."/>
            <person name="Getino M."/>
            <person name="Pursley I."/>
            <person name="Horton D.L."/>
            <person name="Alikhan N.F."/>
            <person name="Baker D."/>
            <person name="Gharbi K."/>
            <person name="Hall N."/>
            <person name="Watson M."/>
            <person name="Adriaenssens E.M."/>
            <person name="Foster-Nyarko E."/>
            <person name="Jarju S."/>
            <person name="Secka A."/>
            <person name="Antonio M."/>
            <person name="Oren A."/>
            <person name="Chaudhuri R.R."/>
            <person name="La Ragione R."/>
            <person name="Hildebrand F."/>
            <person name="Pallen M.J."/>
        </authorList>
    </citation>
    <scope>NUCLEOTIDE SEQUENCE</scope>
    <source>
        <strain evidence="2">23274</strain>
    </source>
</reference>
<evidence type="ECO:0000256" key="1">
    <source>
        <dbReference type="SAM" id="Coils"/>
    </source>
</evidence>
<protein>
    <submittedName>
        <fullName evidence="2">Uncharacterized protein</fullName>
    </submittedName>
</protein>
<sequence>MTTIQLQQTVLRDVADLLDNQDAMQKLQRFLNKLKRETTTQEEMTAEEKEEILNDIRDGLRELKLVREGKLKLQSAREFLNELRG</sequence>
<comment type="caution">
    <text evidence="2">The sequence shown here is derived from an EMBL/GenBank/DDBJ whole genome shotgun (WGS) entry which is preliminary data.</text>
</comment>
<dbReference type="AlphaFoldDB" id="A0A9D1V0L4"/>
<keyword evidence="1" id="KW-0175">Coiled coil</keyword>
<accession>A0A9D1V0L4</accession>
<organism evidence="2 3">
    <name type="scientific">Candidatus Odoribacter faecigallinarum</name>
    <dbReference type="NCBI Taxonomy" id="2838706"/>
    <lineage>
        <taxon>Bacteria</taxon>
        <taxon>Pseudomonadati</taxon>
        <taxon>Bacteroidota</taxon>
        <taxon>Bacteroidia</taxon>
        <taxon>Bacteroidales</taxon>
        <taxon>Odoribacteraceae</taxon>
        <taxon>Odoribacter</taxon>
    </lineage>
</organism>
<name>A0A9D1V0L4_9BACT</name>
<evidence type="ECO:0000313" key="3">
    <source>
        <dbReference type="Proteomes" id="UP000824202"/>
    </source>
</evidence>
<gene>
    <name evidence="2" type="ORF">H9863_06915</name>
</gene>
<feature type="coiled-coil region" evidence="1">
    <location>
        <begin position="17"/>
        <end position="51"/>
    </location>
</feature>
<reference evidence="2" key="2">
    <citation type="submission" date="2021-04" db="EMBL/GenBank/DDBJ databases">
        <authorList>
            <person name="Gilroy R."/>
        </authorList>
    </citation>
    <scope>NUCLEOTIDE SEQUENCE</scope>
    <source>
        <strain evidence="2">23274</strain>
    </source>
</reference>